<dbReference type="AlphaFoldDB" id="A0A557RCI6"/>
<proteinExistence type="predicted"/>
<reference evidence="1 2" key="1">
    <citation type="submission" date="2019-07" db="EMBL/GenBank/DDBJ databases">
        <title>The pathways for chlorine oxyanion respiration interact through the shared metabolite chlorate.</title>
        <authorList>
            <person name="Barnum T.P."/>
            <person name="Cheng Y."/>
            <person name="Hill K.A."/>
            <person name="Lucas L.N."/>
            <person name="Carlson H.K."/>
            <person name="Coates J.D."/>
        </authorList>
    </citation>
    <scope>NUCLEOTIDE SEQUENCE [LARGE SCALE GENOMIC DNA]</scope>
    <source>
        <strain evidence="1 2">SFB-1</strain>
    </source>
</reference>
<dbReference type="EMBL" id="VMNI01000014">
    <property type="protein sequence ID" value="TVO75008.1"/>
    <property type="molecule type" value="Genomic_DNA"/>
</dbReference>
<evidence type="ECO:0000313" key="2">
    <source>
        <dbReference type="Proteomes" id="UP000318349"/>
    </source>
</evidence>
<protein>
    <submittedName>
        <fullName evidence="1">Hydrolase 1, exosortase A system-associated</fullName>
    </submittedName>
</protein>
<evidence type="ECO:0000313" key="1">
    <source>
        <dbReference type="EMBL" id="TVO75008.1"/>
    </source>
</evidence>
<comment type="caution">
    <text evidence="1">The sequence shown here is derived from an EMBL/GenBank/DDBJ whole genome shotgun (WGS) entry which is preliminary data.</text>
</comment>
<dbReference type="SUPFAM" id="SSF53474">
    <property type="entry name" value="alpha/beta-Hydrolases"/>
    <property type="match status" value="1"/>
</dbReference>
<dbReference type="NCBIfam" id="TIGR03100">
    <property type="entry name" value="hydr1_PEP"/>
    <property type="match status" value="1"/>
</dbReference>
<gene>
    <name evidence="1" type="ORF">FHP89_14455</name>
</gene>
<dbReference type="InterPro" id="IPR029058">
    <property type="entry name" value="AB_hydrolase_fold"/>
</dbReference>
<sequence>MVLSEEIPIAFDCQGEQLVGIVHRPEAPRRQGVLAIVAGGPQYRGGCCRQLLVMARTFATDGTPVMRFDYRGMGDSEGVFKGFESTHADLLAAIEIFKHQVPELEEVILWGGCDAASASLINAWRLPEVSGLILGNPWVHSEQTEARVAIKHHYSKRIYEWSFWRKVLTLQYNPLPVAGGMLKSLLRKRAPAPASAGATDFDARPFQEKMREGLSHFKGRILLLMSGRSLLSKEFDELVASDTRWQTALKAPADVARHDVAEADQAFSTIAARDEIIATARQWLAQWPTH</sequence>
<accession>A0A557RCI6</accession>
<keyword evidence="1" id="KW-0378">Hydrolase</keyword>
<dbReference type="Gene3D" id="3.40.50.1820">
    <property type="entry name" value="alpha/beta hydrolase"/>
    <property type="match status" value="1"/>
</dbReference>
<name>A0A557RCI6_9RHOO</name>
<dbReference type="InterPro" id="IPR017531">
    <property type="entry name" value="Hydrolase-1_PEP"/>
</dbReference>
<dbReference type="Proteomes" id="UP000318349">
    <property type="component" value="Unassembled WGS sequence"/>
</dbReference>
<dbReference type="GO" id="GO:0016787">
    <property type="term" value="F:hydrolase activity"/>
    <property type="evidence" value="ECO:0007669"/>
    <property type="project" value="UniProtKB-KW"/>
</dbReference>
<organism evidence="1 2">
    <name type="scientific">Denitromonas halophila</name>
    <dbReference type="NCBI Taxonomy" id="1629404"/>
    <lineage>
        <taxon>Bacteria</taxon>
        <taxon>Pseudomonadati</taxon>
        <taxon>Pseudomonadota</taxon>
        <taxon>Betaproteobacteria</taxon>
        <taxon>Rhodocyclales</taxon>
        <taxon>Zoogloeaceae</taxon>
        <taxon>Denitromonas</taxon>
    </lineage>
</organism>